<dbReference type="InterPro" id="IPR016454">
    <property type="entry name" value="Cysteine_dSase"/>
</dbReference>
<dbReference type="PANTHER" id="PTHR11601:SF34">
    <property type="entry name" value="CYSTEINE DESULFURASE"/>
    <property type="match status" value="1"/>
</dbReference>
<evidence type="ECO:0000256" key="3">
    <source>
        <dbReference type="ARBA" id="ARBA00022679"/>
    </source>
</evidence>
<evidence type="ECO:0000256" key="8">
    <source>
        <dbReference type="ARBA" id="ARBA00050776"/>
    </source>
</evidence>
<keyword evidence="7" id="KW-0411">Iron-sulfur</keyword>
<keyword evidence="6" id="KW-0408">Iron</keyword>
<protein>
    <submittedName>
        <fullName evidence="10">Cysteine desulfurase</fullName>
    </submittedName>
</protein>
<sequence length="395" mass="43818">MRRIYFDHQATTDLHPEVKEILISSLSLFGNPQTIYYEGRKAKEALERARKEVAELINASPEEVFFTSSGAESNNWAIKGIALANQGKGNHIIASPIEHISILTPLKRLQNLGFSVTFLPVDQYGRVDPDEVKKAIRKETILITIQHASNEIGTIQNLEEIGRFAQEAGIALHADAVASCGHYPIDVQKLNVSSLALSAHTFYGPKGVGSLFIKKGTKIFPLIEGGWQEEGRRAGTENLLGIIGMGKACAVAKREMGNWIERIKPLRDRLIREIPAQIERSYLTGHPTERLFHHTSFCFEFIEGEALLLYLDEEGIASASGSACTSRTLKSSHVLQAIGIDPVLAQGSIIFSLGRENTEDDITYLLTKLAPIVERLRQMSPLYDRYLKEKKIKGG</sequence>
<keyword evidence="3" id="KW-0808">Transferase</keyword>
<dbReference type="GO" id="GO:0046872">
    <property type="term" value="F:metal ion binding"/>
    <property type="evidence" value="ECO:0007669"/>
    <property type="project" value="UniProtKB-KW"/>
</dbReference>
<evidence type="ECO:0000256" key="4">
    <source>
        <dbReference type="ARBA" id="ARBA00022723"/>
    </source>
</evidence>
<evidence type="ECO:0000256" key="2">
    <source>
        <dbReference type="ARBA" id="ARBA00006490"/>
    </source>
</evidence>
<comment type="catalytic activity">
    <reaction evidence="8">
        <text>(sulfur carrier)-H + L-cysteine = (sulfur carrier)-SH + L-alanine</text>
        <dbReference type="Rhea" id="RHEA:43892"/>
        <dbReference type="Rhea" id="RHEA-COMP:14737"/>
        <dbReference type="Rhea" id="RHEA-COMP:14739"/>
        <dbReference type="ChEBI" id="CHEBI:29917"/>
        <dbReference type="ChEBI" id="CHEBI:35235"/>
        <dbReference type="ChEBI" id="CHEBI:57972"/>
        <dbReference type="ChEBI" id="CHEBI:64428"/>
        <dbReference type="EC" id="2.8.1.7"/>
    </reaction>
</comment>
<organism evidence="10">
    <name type="scientific">candidate division WOR-3 bacterium</name>
    <dbReference type="NCBI Taxonomy" id="2052148"/>
    <lineage>
        <taxon>Bacteria</taxon>
        <taxon>Bacteria division WOR-3</taxon>
    </lineage>
</organism>
<dbReference type="Pfam" id="PF00266">
    <property type="entry name" value="Aminotran_5"/>
    <property type="match status" value="1"/>
</dbReference>
<dbReference type="InterPro" id="IPR015421">
    <property type="entry name" value="PyrdxlP-dep_Trfase_major"/>
</dbReference>
<keyword evidence="5" id="KW-0663">Pyridoxal phosphate</keyword>
<dbReference type="SUPFAM" id="SSF53383">
    <property type="entry name" value="PLP-dependent transferases"/>
    <property type="match status" value="1"/>
</dbReference>
<evidence type="ECO:0000256" key="7">
    <source>
        <dbReference type="ARBA" id="ARBA00023014"/>
    </source>
</evidence>
<gene>
    <name evidence="10" type="ORF">ENX07_03830</name>
</gene>
<evidence type="ECO:0000256" key="6">
    <source>
        <dbReference type="ARBA" id="ARBA00023004"/>
    </source>
</evidence>
<name>A0A7C3UPD0_UNCW3</name>
<proteinExistence type="inferred from homology"/>
<dbReference type="Gene3D" id="3.40.640.10">
    <property type="entry name" value="Type I PLP-dependent aspartate aminotransferase-like (Major domain)"/>
    <property type="match status" value="1"/>
</dbReference>
<reference evidence="10" key="1">
    <citation type="journal article" date="2020" name="mSystems">
        <title>Genome- and Community-Level Interaction Insights into Carbon Utilization and Element Cycling Functions of Hydrothermarchaeota in Hydrothermal Sediment.</title>
        <authorList>
            <person name="Zhou Z."/>
            <person name="Liu Y."/>
            <person name="Xu W."/>
            <person name="Pan J."/>
            <person name="Luo Z.H."/>
            <person name="Li M."/>
        </authorList>
    </citation>
    <scope>NUCLEOTIDE SEQUENCE [LARGE SCALE GENOMIC DNA]</scope>
    <source>
        <strain evidence="10">SpSt-906</strain>
    </source>
</reference>
<dbReference type="Gene3D" id="3.90.1150.10">
    <property type="entry name" value="Aspartate Aminotransferase, domain 1"/>
    <property type="match status" value="1"/>
</dbReference>
<comment type="caution">
    <text evidence="10">The sequence shown here is derived from an EMBL/GenBank/DDBJ whole genome shotgun (WGS) entry which is preliminary data.</text>
</comment>
<feature type="domain" description="Aminotransferase class V" evidence="9">
    <location>
        <begin position="4"/>
        <end position="365"/>
    </location>
</feature>
<dbReference type="GO" id="GO:0051536">
    <property type="term" value="F:iron-sulfur cluster binding"/>
    <property type="evidence" value="ECO:0007669"/>
    <property type="project" value="UniProtKB-KW"/>
</dbReference>
<dbReference type="InterPro" id="IPR015424">
    <property type="entry name" value="PyrdxlP-dep_Trfase"/>
</dbReference>
<evidence type="ECO:0000256" key="1">
    <source>
        <dbReference type="ARBA" id="ARBA00001933"/>
    </source>
</evidence>
<accession>A0A7C3UPD0</accession>
<comment type="cofactor">
    <cofactor evidence="1">
        <name>pyridoxal 5'-phosphate</name>
        <dbReference type="ChEBI" id="CHEBI:597326"/>
    </cofactor>
</comment>
<evidence type="ECO:0000313" key="10">
    <source>
        <dbReference type="EMBL" id="HGE99183.1"/>
    </source>
</evidence>
<dbReference type="PANTHER" id="PTHR11601">
    <property type="entry name" value="CYSTEINE DESULFURYLASE FAMILY MEMBER"/>
    <property type="match status" value="1"/>
</dbReference>
<comment type="similarity">
    <text evidence="2">Belongs to the class-V pyridoxal-phosphate-dependent aminotransferase family. NifS/IscS subfamily.</text>
</comment>
<dbReference type="PIRSF" id="PIRSF005572">
    <property type="entry name" value="NifS"/>
    <property type="match status" value="1"/>
</dbReference>
<dbReference type="InterPro" id="IPR015422">
    <property type="entry name" value="PyrdxlP-dep_Trfase_small"/>
</dbReference>
<dbReference type="GO" id="GO:0031071">
    <property type="term" value="F:cysteine desulfurase activity"/>
    <property type="evidence" value="ECO:0007669"/>
    <property type="project" value="UniProtKB-EC"/>
</dbReference>
<dbReference type="InterPro" id="IPR000192">
    <property type="entry name" value="Aminotrans_V_dom"/>
</dbReference>
<dbReference type="EMBL" id="DTMQ01000022">
    <property type="protein sequence ID" value="HGE99183.1"/>
    <property type="molecule type" value="Genomic_DNA"/>
</dbReference>
<dbReference type="AlphaFoldDB" id="A0A7C3UPD0"/>
<evidence type="ECO:0000256" key="5">
    <source>
        <dbReference type="ARBA" id="ARBA00022898"/>
    </source>
</evidence>
<keyword evidence="4" id="KW-0479">Metal-binding</keyword>
<evidence type="ECO:0000259" key="9">
    <source>
        <dbReference type="Pfam" id="PF00266"/>
    </source>
</evidence>